<dbReference type="Proteomes" id="UP000008006">
    <property type="component" value="Chromosome"/>
</dbReference>
<evidence type="ECO:0000313" key="2">
    <source>
        <dbReference type="Proteomes" id="UP000008006"/>
    </source>
</evidence>
<dbReference type="KEGG" id="rre:MCC_05905"/>
<protein>
    <submittedName>
        <fullName evidence="1">Uncharacterized protein</fullName>
    </submittedName>
</protein>
<dbReference type="EMBL" id="CP003342">
    <property type="protein sequence ID" value="AFC72684.1"/>
    <property type="molecule type" value="Genomic_DNA"/>
</dbReference>
<dbReference type="AlphaFoldDB" id="A0AAI8F6T4"/>
<accession>A0AAI8F6T4</accession>
<name>A0AAI8F6T4_RICR3</name>
<reference evidence="2" key="1">
    <citation type="submission" date="2012-02" db="EMBL/GenBank/DDBJ databases">
        <title>Complete genome sequence of Rickettsia rhipicephali strain 3-7-female6-CWPP.</title>
        <authorList>
            <person name="Johnson S.L."/>
            <person name="Munk A.C."/>
            <person name="Han S."/>
            <person name="Bruce D.C."/>
            <person name="Dasch G.A."/>
        </authorList>
    </citation>
    <scope>NUCLEOTIDE SEQUENCE [LARGE SCALE GENOMIC DNA]</scope>
    <source>
        <strain evidence="2">3-7-female6-CWPP</strain>
    </source>
</reference>
<proteinExistence type="predicted"/>
<gene>
    <name evidence="1" type="ordered locus">MCC_05905</name>
</gene>
<sequence>MCEKANNPNHKYILEKILKTSISPHYDGYKNLSSEQIKQKFSKFKKQLSKDLQNFAEIKALLEDYSSGKKIPINTNTVVEDEGYVSDFKVETEKPNQALG</sequence>
<organism evidence="1 2">
    <name type="scientific">Rickettsia rhipicephali (strain 3-7-female6-CWPP)</name>
    <dbReference type="NCBI Taxonomy" id="1105113"/>
    <lineage>
        <taxon>Bacteria</taxon>
        <taxon>Pseudomonadati</taxon>
        <taxon>Pseudomonadota</taxon>
        <taxon>Alphaproteobacteria</taxon>
        <taxon>Rickettsiales</taxon>
        <taxon>Rickettsiaceae</taxon>
        <taxon>Rickettsieae</taxon>
        <taxon>Rickettsia</taxon>
        <taxon>spotted fever group</taxon>
    </lineage>
</organism>
<evidence type="ECO:0000313" key="1">
    <source>
        <dbReference type="EMBL" id="AFC72684.1"/>
    </source>
</evidence>
<keyword evidence="2" id="KW-1185">Reference proteome</keyword>